<protein>
    <submittedName>
        <fullName evidence="1">Polyketide cyclase</fullName>
    </submittedName>
</protein>
<reference evidence="1 2" key="1">
    <citation type="submission" date="2016-11" db="EMBL/GenBank/DDBJ databases">
        <title>Mixed transmission modes and dynamic genome evolution in an obligate animal-bacterial symbiosis.</title>
        <authorList>
            <person name="Russell S.L."/>
            <person name="Corbett-Detig R.B."/>
            <person name="Cavanaugh C.M."/>
        </authorList>
    </citation>
    <scope>NUCLEOTIDE SEQUENCE [LARGE SCALE GENOMIC DNA]</scope>
    <source>
        <strain evidence="1">Sveles-Q1</strain>
    </source>
</reference>
<organism evidence="1 2">
    <name type="scientific">Solemya pervernicosa gill symbiont</name>
    <dbReference type="NCBI Taxonomy" id="642797"/>
    <lineage>
        <taxon>Bacteria</taxon>
        <taxon>Pseudomonadati</taxon>
        <taxon>Pseudomonadota</taxon>
        <taxon>Gammaproteobacteria</taxon>
        <taxon>sulfur-oxidizing symbionts</taxon>
    </lineage>
</organism>
<dbReference type="Proteomes" id="UP000191110">
    <property type="component" value="Unassembled WGS sequence"/>
</dbReference>
<dbReference type="InterPro" id="IPR019587">
    <property type="entry name" value="Polyketide_cyclase/dehydratase"/>
</dbReference>
<dbReference type="SUPFAM" id="SSF55961">
    <property type="entry name" value="Bet v1-like"/>
    <property type="match status" value="1"/>
</dbReference>
<dbReference type="OrthoDB" id="1364128at2"/>
<dbReference type="InterPro" id="IPR023393">
    <property type="entry name" value="START-like_dom_sf"/>
</dbReference>
<accession>A0A1T2L2J5</accession>
<dbReference type="PANTHER" id="PTHR39332">
    <property type="entry name" value="BLL4707 PROTEIN"/>
    <property type="match status" value="1"/>
</dbReference>
<sequence>MPQTYQSITVNAPIERVWGQLSNFHDMSWAPHVVERCDAVGDKTGTEPGAQRVLNEAFHETLLEVDPVGHQLRYSIDDGPSPVSSADVRNYIGTIHLVADTINNTTLVEWASSWESANDEAESFCHGIYVALLKELAQQ</sequence>
<dbReference type="Pfam" id="PF10604">
    <property type="entry name" value="Polyketide_cyc2"/>
    <property type="match status" value="1"/>
</dbReference>
<gene>
    <name evidence="1" type="ORF">BOW53_12195</name>
</gene>
<comment type="caution">
    <text evidence="1">The sequence shown here is derived from an EMBL/GenBank/DDBJ whole genome shotgun (WGS) entry which is preliminary data.</text>
</comment>
<keyword evidence="2" id="KW-1185">Reference proteome</keyword>
<dbReference type="RefSeq" id="WP_078484359.1">
    <property type="nucleotide sequence ID" value="NZ_MPRL01000055.1"/>
</dbReference>
<dbReference type="Gene3D" id="3.30.530.20">
    <property type="match status" value="1"/>
</dbReference>
<dbReference type="AlphaFoldDB" id="A0A1T2L2J5"/>
<evidence type="ECO:0000313" key="2">
    <source>
        <dbReference type="Proteomes" id="UP000191110"/>
    </source>
</evidence>
<proteinExistence type="predicted"/>
<dbReference type="PANTHER" id="PTHR39332:SF7">
    <property type="entry name" value="SRPBCC FAMILY PROTEIN"/>
    <property type="match status" value="1"/>
</dbReference>
<name>A0A1T2L2J5_9GAMM</name>
<dbReference type="CDD" id="cd07821">
    <property type="entry name" value="PYR_PYL_RCAR_like"/>
    <property type="match status" value="1"/>
</dbReference>
<dbReference type="EMBL" id="MPRL01000055">
    <property type="protein sequence ID" value="OOZ39313.1"/>
    <property type="molecule type" value="Genomic_DNA"/>
</dbReference>
<evidence type="ECO:0000313" key="1">
    <source>
        <dbReference type="EMBL" id="OOZ39313.1"/>
    </source>
</evidence>